<accession>A0A3B0ZC98</accession>
<name>A0A3B0ZC98_9ZZZZ</name>
<dbReference type="EMBL" id="UOFR01000009">
    <property type="protein sequence ID" value="VAW91035.1"/>
    <property type="molecule type" value="Genomic_DNA"/>
</dbReference>
<proteinExistence type="predicted"/>
<evidence type="ECO:0000313" key="1">
    <source>
        <dbReference type="EMBL" id="VAW91035.1"/>
    </source>
</evidence>
<sequence>MFNEIMSIQSKYRPVGHRAIPMHDLIMAKMFYTTILGCRIGRQLAADLANKPSARQHKQKRFISVDKKKVDPILAPFLNE</sequence>
<dbReference type="AlphaFoldDB" id="A0A3B0ZC98"/>
<organism evidence="1">
    <name type="scientific">hydrothermal vent metagenome</name>
    <dbReference type="NCBI Taxonomy" id="652676"/>
    <lineage>
        <taxon>unclassified sequences</taxon>
        <taxon>metagenomes</taxon>
        <taxon>ecological metagenomes</taxon>
    </lineage>
</organism>
<protein>
    <submittedName>
        <fullName evidence="1">Uncharacterized protein</fullName>
    </submittedName>
</protein>
<reference evidence="1" key="1">
    <citation type="submission" date="2018-06" db="EMBL/GenBank/DDBJ databases">
        <authorList>
            <person name="Zhirakovskaya E."/>
        </authorList>
    </citation>
    <scope>NUCLEOTIDE SEQUENCE</scope>
</reference>
<gene>
    <name evidence="1" type="ORF">MNBD_GAMMA21-2083</name>
</gene>